<keyword evidence="4" id="KW-1185">Reference proteome</keyword>
<proteinExistence type="predicted"/>
<name>A0A9P8C247_9HELO</name>
<dbReference type="OrthoDB" id="3473305at2759"/>
<dbReference type="EMBL" id="MU251729">
    <property type="protein sequence ID" value="KAG9229816.1"/>
    <property type="molecule type" value="Genomic_DNA"/>
</dbReference>
<dbReference type="Proteomes" id="UP000824998">
    <property type="component" value="Unassembled WGS sequence"/>
</dbReference>
<protein>
    <recommendedName>
        <fullName evidence="2">2EXR domain-containing protein</fullName>
    </recommendedName>
</protein>
<sequence>MTITAIDVAPSEAEDTVAISTGESSFSLFPQFPAEIRIKIWEAAIAPRIIKCKHSNNLNIFTGPSVTLPLFNVCQESRETAFFRGEYKLVSASPNMIYFSPIYDYLWFDAGWSSLIAQASTIHNPPSKSQEDFAQSVPDYMLKLRKIMVHPNWSDQRMKPTVQLTKFTFLKTILVAADERSIGVQSKVMLDTIYDIKMYYNIAKRDNPSIQIPQTAVGCLGWTGADGRRIYHSNEDNRQLVGIFENYSAMKDHQQMLREEEWRFTRDRFTNPQAKFIAKLERARELSKKIQKSKGSSEMSLHPRHSSVEESPRLITEPPEDELPAYREAASSNVSQFFRGWT</sequence>
<dbReference type="PANTHER" id="PTHR35910:SF6">
    <property type="entry name" value="2EXR DOMAIN-CONTAINING PROTEIN"/>
    <property type="match status" value="1"/>
</dbReference>
<dbReference type="InterPro" id="IPR045518">
    <property type="entry name" value="2EXR"/>
</dbReference>
<feature type="domain" description="2EXR" evidence="2">
    <location>
        <begin position="26"/>
        <end position="106"/>
    </location>
</feature>
<organism evidence="3 4">
    <name type="scientific">Amylocarpus encephaloides</name>
    <dbReference type="NCBI Taxonomy" id="45428"/>
    <lineage>
        <taxon>Eukaryota</taxon>
        <taxon>Fungi</taxon>
        <taxon>Dikarya</taxon>
        <taxon>Ascomycota</taxon>
        <taxon>Pezizomycotina</taxon>
        <taxon>Leotiomycetes</taxon>
        <taxon>Helotiales</taxon>
        <taxon>Helotiales incertae sedis</taxon>
        <taxon>Amylocarpus</taxon>
    </lineage>
</organism>
<reference evidence="3" key="1">
    <citation type="journal article" date="2021" name="IMA Fungus">
        <title>Genomic characterization of three marine fungi, including Emericellopsis atlantica sp. nov. with signatures of a generalist lifestyle and marine biomass degradation.</title>
        <authorList>
            <person name="Hagestad O.C."/>
            <person name="Hou L."/>
            <person name="Andersen J.H."/>
            <person name="Hansen E.H."/>
            <person name="Altermark B."/>
            <person name="Li C."/>
            <person name="Kuhnert E."/>
            <person name="Cox R.J."/>
            <person name="Crous P.W."/>
            <person name="Spatafora J.W."/>
            <person name="Lail K."/>
            <person name="Amirebrahimi M."/>
            <person name="Lipzen A."/>
            <person name="Pangilinan J."/>
            <person name="Andreopoulos W."/>
            <person name="Hayes R.D."/>
            <person name="Ng V."/>
            <person name="Grigoriev I.V."/>
            <person name="Jackson S.A."/>
            <person name="Sutton T.D.S."/>
            <person name="Dobson A.D.W."/>
            <person name="Rama T."/>
        </authorList>
    </citation>
    <scope>NUCLEOTIDE SEQUENCE</scope>
    <source>
        <strain evidence="3">TRa018bII</strain>
    </source>
</reference>
<evidence type="ECO:0000256" key="1">
    <source>
        <dbReference type="SAM" id="MobiDB-lite"/>
    </source>
</evidence>
<evidence type="ECO:0000313" key="3">
    <source>
        <dbReference type="EMBL" id="KAG9229816.1"/>
    </source>
</evidence>
<evidence type="ECO:0000259" key="2">
    <source>
        <dbReference type="Pfam" id="PF20150"/>
    </source>
</evidence>
<accession>A0A9P8C247</accession>
<dbReference type="Pfam" id="PF20150">
    <property type="entry name" value="2EXR"/>
    <property type="match status" value="1"/>
</dbReference>
<evidence type="ECO:0000313" key="4">
    <source>
        <dbReference type="Proteomes" id="UP000824998"/>
    </source>
</evidence>
<comment type="caution">
    <text evidence="3">The sequence shown here is derived from an EMBL/GenBank/DDBJ whole genome shotgun (WGS) entry which is preliminary data.</text>
</comment>
<gene>
    <name evidence="3" type="ORF">BJ875DRAFT_176969</name>
</gene>
<feature type="region of interest" description="Disordered" evidence="1">
    <location>
        <begin position="287"/>
        <end position="320"/>
    </location>
</feature>
<dbReference type="AlphaFoldDB" id="A0A9P8C247"/>
<dbReference type="PANTHER" id="PTHR35910">
    <property type="entry name" value="2EXR DOMAIN-CONTAINING PROTEIN"/>
    <property type="match status" value="1"/>
</dbReference>